<sequence>MLGTANVQSSSHPVSRDDTDSLKICSFESRRGEEMASLIERMGGLATIAPSMREIPLGENPEAFRFGERLLNHEFRLMVFLTGVGARALLEVLETRFPREEILAAWDRCVTIVRGPKPHAVLREWGVHVDARAPEPNTWRELLSILDDWGALQSVSMAVQEYGQPNELLYKELQQRGAMVTRVPVYRWALPEDLNPLEHAIRTCVQGEFDALLWTSAQQVHHVLEVADRMGLKTPFLQAANRCVIGSIGPTATETLIEQGLAPDLEPEHPKMGPLVKLVCEAGLPIVARKQLISKD</sequence>
<accession>A0A1C3E3U7</accession>
<dbReference type="GO" id="GO:0004852">
    <property type="term" value="F:uroporphyrinogen-III synthase activity"/>
    <property type="evidence" value="ECO:0007669"/>
    <property type="project" value="InterPro"/>
</dbReference>
<dbReference type="InterPro" id="IPR036108">
    <property type="entry name" value="4pyrrol_syn_uPrphyn_synt_sf"/>
</dbReference>
<organism evidence="2 3">
    <name type="scientific">Planctopirus hydrillae</name>
    <dbReference type="NCBI Taxonomy" id="1841610"/>
    <lineage>
        <taxon>Bacteria</taxon>
        <taxon>Pseudomonadati</taxon>
        <taxon>Planctomycetota</taxon>
        <taxon>Planctomycetia</taxon>
        <taxon>Planctomycetales</taxon>
        <taxon>Planctomycetaceae</taxon>
        <taxon>Planctopirus</taxon>
    </lineage>
</organism>
<comment type="caution">
    <text evidence="2">The sequence shown here is derived from an EMBL/GenBank/DDBJ whole genome shotgun (WGS) entry which is preliminary data.</text>
</comment>
<dbReference type="OrthoDB" id="213853at2"/>
<dbReference type="InterPro" id="IPR003754">
    <property type="entry name" value="4pyrrol_synth_uPrphyn_synth"/>
</dbReference>
<dbReference type="Pfam" id="PF02602">
    <property type="entry name" value="HEM4"/>
    <property type="match status" value="1"/>
</dbReference>
<dbReference type="CDD" id="cd06578">
    <property type="entry name" value="HemD"/>
    <property type="match status" value="1"/>
</dbReference>
<name>A0A1C3E3U7_9PLAN</name>
<feature type="domain" description="Tetrapyrrole biosynthesis uroporphyrinogen III synthase" evidence="1">
    <location>
        <begin position="34"/>
        <end position="276"/>
    </location>
</feature>
<dbReference type="PANTHER" id="PTHR40082:SF1">
    <property type="entry name" value="BLR5956 PROTEIN"/>
    <property type="match status" value="1"/>
</dbReference>
<evidence type="ECO:0000313" key="3">
    <source>
        <dbReference type="Proteomes" id="UP000094828"/>
    </source>
</evidence>
<dbReference type="EMBL" id="LYDR01000158">
    <property type="protein sequence ID" value="ODA27922.1"/>
    <property type="molecule type" value="Genomic_DNA"/>
</dbReference>
<keyword evidence="3" id="KW-1185">Reference proteome</keyword>
<evidence type="ECO:0000313" key="2">
    <source>
        <dbReference type="EMBL" id="ODA27922.1"/>
    </source>
</evidence>
<evidence type="ECO:0000259" key="1">
    <source>
        <dbReference type="Pfam" id="PF02602"/>
    </source>
</evidence>
<reference evidence="2 3" key="1">
    <citation type="submission" date="2016-05" db="EMBL/GenBank/DDBJ databases">
        <title>Genomic and physiological characterization of Planctopirus sp. isolated from fresh water lake.</title>
        <authorList>
            <person name="Subhash Y."/>
            <person name="Ramana C."/>
        </authorList>
    </citation>
    <scope>NUCLEOTIDE SEQUENCE [LARGE SCALE GENOMIC DNA]</scope>
    <source>
        <strain evidence="2 3">JC280</strain>
    </source>
</reference>
<dbReference type="Proteomes" id="UP000094828">
    <property type="component" value="Unassembled WGS sequence"/>
</dbReference>
<dbReference type="InterPro" id="IPR039793">
    <property type="entry name" value="UROS/Hem4"/>
</dbReference>
<dbReference type="Gene3D" id="3.40.50.10090">
    <property type="match status" value="2"/>
</dbReference>
<dbReference type="STRING" id="1841610.A6X21_13640"/>
<dbReference type="SUPFAM" id="SSF69618">
    <property type="entry name" value="HemD-like"/>
    <property type="match status" value="1"/>
</dbReference>
<dbReference type="GO" id="GO:0006780">
    <property type="term" value="P:uroporphyrinogen III biosynthetic process"/>
    <property type="evidence" value="ECO:0007669"/>
    <property type="project" value="InterPro"/>
</dbReference>
<dbReference type="PANTHER" id="PTHR40082">
    <property type="entry name" value="BLR5956 PROTEIN"/>
    <property type="match status" value="1"/>
</dbReference>
<dbReference type="AlphaFoldDB" id="A0A1C3E3U7"/>
<protein>
    <submittedName>
        <fullName evidence="2">Uroporphyrinogen III synthase</fullName>
    </submittedName>
</protein>
<gene>
    <name evidence="2" type="ORF">A6X21_13640</name>
</gene>
<proteinExistence type="predicted"/>